<organism evidence="4 5">
    <name type="scientific">Limosilactobacillus gastricus DSM 16045</name>
    <dbReference type="NCBI Taxonomy" id="1423749"/>
    <lineage>
        <taxon>Bacteria</taxon>
        <taxon>Bacillati</taxon>
        <taxon>Bacillota</taxon>
        <taxon>Bacilli</taxon>
        <taxon>Lactobacillales</taxon>
        <taxon>Lactobacillaceae</taxon>
        <taxon>Limosilactobacillus</taxon>
    </lineage>
</organism>
<evidence type="ECO:0000313" key="4">
    <source>
        <dbReference type="EMBL" id="KRM01485.1"/>
    </source>
</evidence>
<accession>A0A0R1V7M1</accession>
<protein>
    <recommendedName>
        <fullName evidence="3">HTH tetR-type domain-containing protein</fullName>
    </recommendedName>
</protein>
<evidence type="ECO:0000256" key="2">
    <source>
        <dbReference type="PROSITE-ProRule" id="PRU00335"/>
    </source>
</evidence>
<dbReference type="Gene3D" id="1.10.357.10">
    <property type="entry name" value="Tetracycline Repressor, domain 2"/>
    <property type="match status" value="1"/>
</dbReference>
<dbReference type="InterPro" id="IPR001647">
    <property type="entry name" value="HTH_TetR"/>
</dbReference>
<keyword evidence="5" id="KW-1185">Reference proteome</keyword>
<keyword evidence="1 2" id="KW-0238">DNA-binding</keyword>
<dbReference type="GO" id="GO:0003677">
    <property type="term" value="F:DNA binding"/>
    <property type="evidence" value="ECO:0007669"/>
    <property type="project" value="UniProtKB-UniRule"/>
</dbReference>
<name>A0A0R1V7M1_9LACO</name>
<reference evidence="4 5" key="1">
    <citation type="journal article" date="2015" name="Genome Announc.">
        <title>Expanding the biotechnology potential of lactobacilli through comparative genomics of 213 strains and associated genera.</title>
        <authorList>
            <person name="Sun Z."/>
            <person name="Harris H.M."/>
            <person name="McCann A."/>
            <person name="Guo C."/>
            <person name="Argimon S."/>
            <person name="Zhang W."/>
            <person name="Yang X."/>
            <person name="Jeffery I.B."/>
            <person name="Cooney J.C."/>
            <person name="Kagawa T.F."/>
            <person name="Liu W."/>
            <person name="Song Y."/>
            <person name="Salvetti E."/>
            <person name="Wrobel A."/>
            <person name="Rasinkangas P."/>
            <person name="Parkhill J."/>
            <person name="Rea M.C."/>
            <person name="O'Sullivan O."/>
            <person name="Ritari J."/>
            <person name="Douillard F.P."/>
            <person name="Paul Ross R."/>
            <person name="Yang R."/>
            <person name="Briner A.E."/>
            <person name="Felis G.E."/>
            <person name="de Vos W.M."/>
            <person name="Barrangou R."/>
            <person name="Klaenhammer T.R."/>
            <person name="Caufield P.W."/>
            <person name="Cui Y."/>
            <person name="Zhang H."/>
            <person name="O'Toole P.W."/>
        </authorList>
    </citation>
    <scope>NUCLEOTIDE SEQUENCE [LARGE SCALE GENOMIC DNA]</scope>
    <source>
        <strain evidence="4 5">DSM 16045</strain>
    </source>
</reference>
<proteinExistence type="predicted"/>
<comment type="caution">
    <text evidence="4">The sequence shown here is derived from an EMBL/GenBank/DDBJ whole genome shotgun (WGS) entry which is preliminary data.</text>
</comment>
<evidence type="ECO:0000256" key="1">
    <source>
        <dbReference type="ARBA" id="ARBA00023125"/>
    </source>
</evidence>
<dbReference type="EMBL" id="AZFN01000017">
    <property type="protein sequence ID" value="KRM01485.1"/>
    <property type="molecule type" value="Genomic_DNA"/>
</dbReference>
<dbReference type="PROSITE" id="PS50977">
    <property type="entry name" value="HTH_TETR_2"/>
    <property type="match status" value="1"/>
</dbReference>
<dbReference type="Pfam" id="PF00440">
    <property type="entry name" value="TetR_N"/>
    <property type="match status" value="1"/>
</dbReference>
<dbReference type="SUPFAM" id="SSF46689">
    <property type="entry name" value="Homeodomain-like"/>
    <property type="match status" value="1"/>
</dbReference>
<dbReference type="AlphaFoldDB" id="A0A0R1V7M1"/>
<evidence type="ECO:0000313" key="5">
    <source>
        <dbReference type="Proteomes" id="UP000051739"/>
    </source>
</evidence>
<dbReference type="PANTHER" id="PTHR43479:SF16">
    <property type="entry name" value="HTH TETR-TYPE DOMAIN-CONTAINING PROTEIN"/>
    <property type="match status" value="1"/>
</dbReference>
<dbReference type="Proteomes" id="UP000051739">
    <property type="component" value="Unassembled WGS sequence"/>
</dbReference>
<gene>
    <name evidence="4" type="ORF">FC60_GL000618</name>
</gene>
<evidence type="ECO:0000259" key="3">
    <source>
        <dbReference type="PROSITE" id="PS50977"/>
    </source>
</evidence>
<dbReference type="InterPro" id="IPR009057">
    <property type="entry name" value="Homeodomain-like_sf"/>
</dbReference>
<feature type="DNA-binding region" description="H-T-H motif" evidence="2">
    <location>
        <begin position="44"/>
        <end position="63"/>
    </location>
</feature>
<dbReference type="PATRIC" id="fig|1423749.3.peg.622"/>
<dbReference type="PANTHER" id="PTHR43479">
    <property type="entry name" value="ACREF/ENVCD OPERON REPRESSOR-RELATED"/>
    <property type="match status" value="1"/>
</dbReference>
<sequence>MGEYNKGDGMEDGAMVTQKQARTRRDIIMAMERLLSEQKFEVITINEICQEALITRSTFYRYFLDKYELTEALIQYLGERDLIMLDQGSLIAQVTNFVDKNVKIINNLNPSNQHKMNFYVEFVKLVENSLQAYFEINQDHQDDPFIRLFQSVDDRDLWIKFVAGGLSSIIINNPNPDDHFRQKEIIDFISELTDRLVK</sequence>
<feature type="domain" description="HTH tetR-type" evidence="3">
    <location>
        <begin position="21"/>
        <end position="81"/>
    </location>
</feature>
<dbReference type="InterPro" id="IPR050624">
    <property type="entry name" value="HTH-type_Tx_Regulator"/>
</dbReference>